<feature type="transmembrane region" description="Helical" evidence="1">
    <location>
        <begin position="69"/>
        <end position="92"/>
    </location>
</feature>
<evidence type="ECO:0008006" key="3">
    <source>
        <dbReference type="Google" id="ProtNLM"/>
    </source>
</evidence>
<dbReference type="AlphaFoldDB" id="A0A6J4RZ86"/>
<proteinExistence type="predicted"/>
<feature type="transmembrane region" description="Helical" evidence="1">
    <location>
        <begin position="21"/>
        <end position="42"/>
    </location>
</feature>
<feature type="transmembrane region" description="Helical" evidence="1">
    <location>
        <begin position="104"/>
        <end position="128"/>
    </location>
</feature>
<feature type="transmembrane region" description="Helical" evidence="1">
    <location>
        <begin position="134"/>
        <end position="150"/>
    </location>
</feature>
<keyword evidence="1" id="KW-0812">Transmembrane</keyword>
<evidence type="ECO:0000256" key="1">
    <source>
        <dbReference type="SAM" id="Phobius"/>
    </source>
</evidence>
<keyword evidence="1" id="KW-1133">Transmembrane helix</keyword>
<reference evidence="2" key="1">
    <citation type="submission" date="2020-02" db="EMBL/GenBank/DDBJ databases">
        <authorList>
            <person name="Meier V. D."/>
        </authorList>
    </citation>
    <scope>NUCLEOTIDE SEQUENCE</scope>
    <source>
        <strain evidence="2">AVDCRST_MAG69</strain>
    </source>
</reference>
<feature type="transmembrane region" description="Helical" evidence="1">
    <location>
        <begin position="185"/>
        <end position="206"/>
    </location>
</feature>
<keyword evidence="1" id="KW-0472">Membrane</keyword>
<gene>
    <name evidence="2" type="ORF">AVDCRST_MAG69-777</name>
</gene>
<dbReference type="EMBL" id="CADCVP010000098">
    <property type="protein sequence ID" value="CAA9481092.1"/>
    <property type="molecule type" value="Genomic_DNA"/>
</dbReference>
<feature type="transmembrane region" description="Helical" evidence="1">
    <location>
        <begin position="157"/>
        <end position="179"/>
    </location>
</feature>
<evidence type="ECO:0000313" key="2">
    <source>
        <dbReference type="EMBL" id="CAA9481092.1"/>
    </source>
</evidence>
<organism evidence="2">
    <name type="scientific">uncultured Solirubrobacteraceae bacterium</name>
    <dbReference type="NCBI Taxonomy" id="1162706"/>
    <lineage>
        <taxon>Bacteria</taxon>
        <taxon>Bacillati</taxon>
        <taxon>Actinomycetota</taxon>
        <taxon>Thermoleophilia</taxon>
        <taxon>Solirubrobacterales</taxon>
        <taxon>Solirubrobacteraceae</taxon>
        <taxon>environmental samples</taxon>
    </lineage>
</organism>
<accession>A0A6J4RZ86</accession>
<name>A0A6J4RZ86_9ACTN</name>
<protein>
    <recommendedName>
        <fullName evidence="3">DUF998 domain-containing protein</fullName>
    </recommendedName>
</protein>
<sequence length="217" mass="22299">MADAATTTAGEWSRAARDGRAARLAAVSALAAGLLWFLYGWFELATPFGVDTVYDDRRGFEVVVDRALFALYSLAGACALGAAAATVLRLASRSPADRARSARALAHLALVAALVAATGAAVGFVPLFFAPQTLGTPILGAATWLAAGLAENETRRLHLRCLAVAAVALLGLWPAVWAIEVLLPAAGAALIGCFGLGWAALAPAAAQATGRRPLRHT</sequence>